<dbReference type="Proteomes" id="UP000629098">
    <property type="component" value="Unassembled WGS sequence"/>
</dbReference>
<evidence type="ECO:0000256" key="1">
    <source>
        <dbReference type="ARBA" id="ARBA00000085"/>
    </source>
</evidence>
<name>A0A8J6XNU1_9CYAN</name>
<keyword evidence="4" id="KW-1003">Cell membrane</keyword>
<evidence type="ECO:0000256" key="6">
    <source>
        <dbReference type="ARBA" id="ARBA00022692"/>
    </source>
</evidence>
<dbReference type="RefSeq" id="WP_190835543.1">
    <property type="nucleotide sequence ID" value="NZ_CAWPPI010000095.1"/>
</dbReference>
<feature type="domain" description="Histidine kinase" evidence="12">
    <location>
        <begin position="361"/>
        <end position="610"/>
    </location>
</feature>
<keyword evidence="10 11" id="KW-0472">Membrane</keyword>
<keyword evidence="7 13" id="KW-0808">Transferase</keyword>
<comment type="caution">
    <text evidence="13">The sequence shown here is derived from an EMBL/GenBank/DDBJ whole genome shotgun (WGS) entry which is preliminary data.</text>
</comment>
<sequence length="613" mass="67912">MSNNAKIFLSQLKRRSLLLLIIVITLSIGIGATTITSYNVLKELLLQSLKQQALLKAEQGRDEIDQWLALRKTEIKTLANSPLARSIDWDVINPYLQSEVKRLQTFLLMAVVKTDGTLINTEGSRLNAKDREFFQRGIAGETSTSDPIIGRTTKKLQIQISSPIPAATGTSLAGVLMGGIPIDKVVEVISNLHQGKDSYAFALNSQGVPIAHPNQNLIGSPEKPADSFLKSANPKLAAITQQMVSGQTNIELLQLDGKWNYIAYTPLKEANWSVAIVVPRENIESPLQALNVLAVVLGSLLIVALIGAWRQVQMYEKICDHALSSSQQAQQLTVTLKELQRTQARLLQTEKMSSLGQLVAGVAHEINNPISFIHGNLTHVKEYSEGILNLLELYQQTYTNPTPQINYQIEELDIEFLIKDLPHLINSMREGTTRIRQIVLSLRNFARLDEADMKFVDIHEGLENTLMILNSRLQATPTKPEINIIKEYGNLPLVGCYAGQINQVFMNILTNAIDALHESNQSALSITLRTFTKDKEWINISIADNGIGIIEENKQRIFDPFFTTKPVGKGTGLGLAIAYQLVVEQHTGMIEVNSILGKGTEFSIVLPMKAKTE</sequence>
<evidence type="ECO:0000256" key="8">
    <source>
        <dbReference type="ARBA" id="ARBA00022989"/>
    </source>
</evidence>
<dbReference type="Pfam" id="PF02743">
    <property type="entry name" value="dCache_1"/>
    <property type="match status" value="1"/>
</dbReference>
<evidence type="ECO:0000256" key="5">
    <source>
        <dbReference type="ARBA" id="ARBA00022553"/>
    </source>
</evidence>
<dbReference type="Gene3D" id="3.30.450.20">
    <property type="entry name" value="PAS domain"/>
    <property type="match status" value="1"/>
</dbReference>
<evidence type="ECO:0000256" key="3">
    <source>
        <dbReference type="ARBA" id="ARBA00012438"/>
    </source>
</evidence>
<dbReference type="SMART" id="SM00387">
    <property type="entry name" value="HATPase_c"/>
    <property type="match status" value="1"/>
</dbReference>
<dbReference type="InterPro" id="IPR036890">
    <property type="entry name" value="HATPase_C_sf"/>
</dbReference>
<dbReference type="Pfam" id="PF02518">
    <property type="entry name" value="HATPase_c"/>
    <property type="match status" value="1"/>
</dbReference>
<comment type="subcellular location">
    <subcellularLocation>
        <location evidence="2">Cell membrane</location>
        <topology evidence="2">Multi-pass membrane protein</topology>
    </subcellularLocation>
</comment>
<dbReference type="CDD" id="cd12912">
    <property type="entry name" value="PDC2_MCP_like"/>
    <property type="match status" value="1"/>
</dbReference>
<comment type="catalytic activity">
    <reaction evidence="1">
        <text>ATP + protein L-histidine = ADP + protein N-phospho-L-histidine.</text>
        <dbReference type="EC" id="2.7.13.3"/>
    </reaction>
</comment>
<organism evidence="13 14">
    <name type="scientific">Iningainema tapete BLCC-T55</name>
    <dbReference type="NCBI Taxonomy" id="2748662"/>
    <lineage>
        <taxon>Bacteria</taxon>
        <taxon>Bacillati</taxon>
        <taxon>Cyanobacteriota</taxon>
        <taxon>Cyanophyceae</taxon>
        <taxon>Nostocales</taxon>
        <taxon>Scytonemataceae</taxon>
        <taxon>Iningainema tapete</taxon>
    </lineage>
</organism>
<dbReference type="SMART" id="SM00388">
    <property type="entry name" value="HisKA"/>
    <property type="match status" value="1"/>
</dbReference>
<keyword evidence="9" id="KW-0902">Two-component regulatory system</keyword>
<keyword evidence="7 13" id="KW-0418">Kinase</keyword>
<dbReference type="PANTHER" id="PTHR43065:SF50">
    <property type="entry name" value="HISTIDINE KINASE"/>
    <property type="match status" value="1"/>
</dbReference>
<evidence type="ECO:0000313" key="13">
    <source>
        <dbReference type="EMBL" id="MBD2776471.1"/>
    </source>
</evidence>
<dbReference type="SUPFAM" id="SSF47384">
    <property type="entry name" value="Homodimeric domain of signal transducing histidine kinase"/>
    <property type="match status" value="1"/>
</dbReference>
<feature type="transmembrane region" description="Helical" evidence="11">
    <location>
        <begin position="289"/>
        <end position="309"/>
    </location>
</feature>
<dbReference type="Gene3D" id="1.10.287.130">
    <property type="match status" value="1"/>
</dbReference>
<accession>A0A8J6XNU1</accession>
<proteinExistence type="predicted"/>
<evidence type="ECO:0000256" key="11">
    <source>
        <dbReference type="SAM" id="Phobius"/>
    </source>
</evidence>
<dbReference type="InterPro" id="IPR004358">
    <property type="entry name" value="Sig_transdc_His_kin-like_C"/>
</dbReference>
<evidence type="ECO:0000256" key="10">
    <source>
        <dbReference type="ARBA" id="ARBA00023136"/>
    </source>
</evidence>
<dbReference type="InterPro" id="IPR033479">
    <property type="entry name" value="dCache_1"/>
</dbReference>
<evidence type="ECO:0000256" key="4">
    <source>
        <dbReference type="ARBA" id="ARBA00022475"/>
    </source>
</evidence>
<dbReference type="PANTHER" id="PTHR43065">
    <property type="entry name" value="SENSOR HISTIDINE KINASE"/>
    <property type="match status" value="1"/>
</dbReference>
<evidence type="ECO:0000256" key="9">
    <source>
        <dbReference type="ARBA" id="ARBA00023012"/>
    </source>
</evidence>
<dbReference type="EMBL" id="JACXAE010000095">
    <property type="protein sequence ID" value="MBD2776471.1"/>
    <property type="molecule type" value="Genomic_DNA"/>
</dbReference>
<evidence type="ECO:0000256" key="7">
    <source>
        <dbReference type="ARBA" id="ARBA00022777"/>
    </source>
</evidence>
<keyword evidence="14" id="KW-1185">Reference proteome</keyword>
<dbReference type="AlphaFoldDB" id="A0A8J6XNU1"/>
<dbReference type="InterPro" id="IPR003661">
    <property type="entry name" value="HisK_dim/P_dom"/>
</dbReference>
<reference evidence="13" key="1">
    <citation type="submission" date="2020-09" db="EMBL/GenBank/DDBJ databases">
        <title>Iningainema tapete sp. nov. (Scytonemataceae, Cyanobacteria) from greenhouses in central Florida (USA) produces two types of nodularin with biosynthetic potential for microcystin-LR and anabaenopeptins.</title>
        <authorList>
            <person name="Berthold D.E."/>
            <person name="Lefler F.W."/>
            <person name="Huang I.-S."/>
            <person name="Abdulla H."/>
            <person name="Zimba P.V."/>
            <person name="Laughinghouse H.D. IV."/>
        </authorList>
    </citation>
    <scope>NUCLEOTIDE SEQUENCE</scope>
    <source>
        <strain evidence="13">BLCCT55</strain>
    </source>
</reference>
<evidence type="ECO:0000313" key="14">
    <source>
        <dbReference type="Proteomes" id="UP000629098"/>
    </source>
</evidence>
<dbReference type="EC" id="2.7.13.3" evidence="3"/>
<dbReference type="InterPro" id="IPR005467">
    <property type="entry name" value="His_kinase_dom"/>
</dbReference>
<dbReference type="GO" id="GO:0000155">
    <property type="term" value="F:phosphorelay sensor kinase activity"/>
    <property type="evidence" value="ECO:0007669"/>
    <property type="project" value="InterPro"/>
</dbReference>
<dbReference type="Gene3D" id="3.30.565.10">
    <property type="entry name" value="Histidine kinase-like ATPase, C-terminal domain"/>
    <property type="match status" value="1"/>
</dbReference>
<evidence type="ECO:0000256" key="2">
    <source>
        <dbReference type="ARBA" id="ARBA00004651"/>
    </source>
</evidence>
<dbReference type="InterPro" id="IPR003594">
    <property type="entry name" value="HATPase_dom"/>
</dbReference>
<evidence type="ECO:0000259" key="12">
    <source>
        <dbReference type="PROSITE" id="PS50109"/>
    </source>
</evidence>
<gene>
    <name evidence="13" type="ORF">ICL16_31555</name>
</gene>
<dbReference type="SUPFAM" id="SSF55874">
    <property type="entry name" value="ATPase domain of HSP90 chaperone/DNA topoisomerase II/histidine kinase"/>
    <property type="match status" value="1"/>
</dbReference>
<keyword evidence="5" id="KW-0597">Phosphoprotein</keyword>
<dbReference type="PRINTS" id="PR00344">
    <property type="entry name" value="BCTRLSENSOR"/>
</dbReference>
<dbReference type="CDD" id="cd12914">
    <property type="entry name" value="PDC1_DGC_like"/>
    <property type="match status" value="1"/>
</dbReference>
<dbReference type="CDD" id="cd00082">
    <property type="entry name" value="HisKA"/>
    <property type="match status" value="1"/>
</dbReference>
<dbReference type="PROSITE" id="PS50109">
    <property type="entry name" value="HIS_KIN"/>
    <property type="match status" value="1"/>
</dbReference>
<protein>
    <recommendedName>
        <fullName evidence="3">histidine kinase</fullName>
        <ecNumber evidence="3">2.7.13.3</ecNumber>
    </recommendedName>
</protein>
<dbReference type="InterPro" id="IPR036097">
    <property type="entry name" value="HisK_dim/P_sf"/>
</dbReference>
<keyword evidence="8 11" id="KW-1133">Transmembrane helix</keyword>
<keyword evidence="6 11" id="KW-0812">Transmembrane</keyword>
<dbReference type="GO" id="GO:0005886">
    <property type="term" value="C:plasma membrane"/>
    <property type="evidence" value="ECO:0007669"/>
    <property type="project" value="UniProtKB-SubCell"/>
</dbReference>